<comment type="caution">
    <text evidence="2">The sequence shown here is derived from an EMBL/GenBank/DDBJ whole genome shotgun (WGS) entry which is preliminary data.</text>
</comment>
<dbReference type="AlphaFoldDB" id="A0AAD6Z1Y0"/>
<reference evidence="2" key="1">
    <citation type="submission" date="2023-03" db="EMBL/GenBank/DDBJ databases">
        <title>Massive genome expansion in bonnet fungi (Mycena s.s.) driven by repeated elements and novel gene families across ecological guilds.</title>
        <authorList>
            <consortium name="Lawrence Berkeley National Laboratory"/>
            <person name="Harder C.B."/>
            <person name="Miyauchi S."/>
            <person name="Viragh M."/>
            <person name="Kuo A."/>
            <person name="Thoen E."/>
            <person name="Andreopoulos B."/>
            <person name="Lu D."/>
            <person name="Skrede I."/>
            <person name="Drula E."/>
            <person name="Henrissat B."/>
            <person name="Morin E."/>
            <person name="Kohler A."/>
            <person name="Barry K."/>
            <person name="LaButti K."/>
            <person name="Morin E."/>
            <person name="Salamov A."/>
            <person name="Lipzen A."/>
            <person name="Mereny Z."/>
            <person name="Hegedus B."/>
            <person name="Baldrian P."/>
            <person name="Stursova M."/>
            <person name="Weitz H."/>
            <person name="Taylor A."/>
            <person name="Grigoriev I.V."/>
            <person name="Nagy L.G."/>
            <person name="Martin F."/>
            <person name="Kauserud H."/>
        </authorList>
    </citation>
    <scope>NUCLEOTIDE SEQUENCE</scope>
    <source>
        <strain evidence="2">CBHHK002</strain>
    </source>
</reference>
<feature type="region of interest" description="Disordered" evidence="1">
    <location>
        <begin position="1"/>
        <end position="91"/>
    </location>
</feature>
<protein>
    <submittedName>
        <fullName evidence="2">Uncharacterized protein</fullName>
    </submittedName>
</protein>
<sequence>MAPKKRPAEAEAERPAAEAGSVRIPSSPLHGMRLSNDQSRSLAKKARLTSASVIASEDARPNTSKTAASSSSAASANLKENTGLPTKDKGKGKALLATIEEVAEIPSSTTKTTRSDTLLTPNEREAHNTQRRAARRQAAYDPDKAHEQRVESGLKHSPIVAEYLIEAFRHAAEVEDALQNVPNVEDDLSFVQSVVAKFCAVNHHTSIPPSAEVWAQIPPQAARFLVSLARAPTSLDLSPFIADGTLIPCQTASNDEMYYFPLALLCFELLGTGHSTPRWYMEVEEKALLFFELLGAGHSAPRRYWYQIAREKHAPAVLKHRFSDVRLL</sequence>
<evidence type="ECO:0000256" key="1">
    <source>
        <dbReference type="SAM" id="MobiDB-lite"/>
    </source>
</evidence>
<feature type="compositionally biased region" description="Basic and acidic residues" evidence="1">
    <location>
        <begin position="1"/>
        <end position="16"/>
    </location>
</feature>
<keyword evidence="3" id="KW-1185">Reference proteome</keyword>
<evidence type="ECO:0000313" key="2">
    <source>
        <dbReference type="EMBL" id="KAJ7303661.1"/>
    </source>
</evidence>
<feature type="compositionally biased region" description="Basic and acidic residues" evidence="1">
    <location>
        <begin position="141"/>
        <end position="152"/>
    </location>
</feature>
<dbReference type="EMBL" id="JARIHO010000104">
    <property type="protein sequence ID" value="KAJ7303661.1"/>
    <property type="molecule type" value="Genomic_DNA"/>
</dbReference>
<proteinExistence type="predicted"/>
<name>A0AAD6Z1Y0_9AGAR</name>
<accession>A0AAD6Z1Y0</accession>
<dbReference type="Proteomes" id="UP001218218">
    <property type="component" value="Unassembled WGS sequence"/>
</dbReference>
<gene>
    <name evidence="2" type="ORF">DFH08DRAFT_825755</name>
</gene>
<organism evidence="2 3">
    <name type="scientific">Mycena albidolilacea</name>
    <dbReference type="NCBI Taxonomy" id="1033008"/>
    <lineage>
        <taxon>Eukaryota</taxon>
        <taxon>Fungi</taxon>
        <taxon>Dikarya</taxon>
        <taxon>Basidiomycota</taxon>
        <taxon>Agaricomycotina</taxon>
        <taxon>Agaricomycetes</taxon>
        <taxon>Agaricomycetidae</taxon>
        <taxon>Agaricales</taxon>
        <taxon>Marasmiineae</taxon>
        <taxon>Mycenaceae</taxon>
        <taxon>Mycena</taxon>
    </lineage>
</organism>
<feature type="compositionally biased region" description="Low complexity" evidence="1">
    <location>
        <begin position="67"/>
        <end position="76"/>
    </location>
</feature>
<evidence type="ECO:0000313" key="3">
    <source>
        <dbReference type="Proteomes" id="UP001218218"/>
    </source>
</evidence>
<feature type="region of interest" description="Disordered" evidence="1">
    <location>
        <begin position="123"/>
        <end position="152"/>
    </location>
</feature>